<evidence type="ECO:0000313" key="10">
    <source>
        <dbReference type="EMBL" id="PNY10873.1"/>
    </source>
</evidence>
<dbReference type="SMART" id="SM00717">
    <property type="entry name" value="SANT"/>
    <property type="match status" value="1"/>
</dbReference>
<reference evidence="11 12" key="1">
    <citation type="journal article" date="2014" name="Am. J. Bot.">
        <title>Genome assembly and annotation for red clover (Trifolium pratense; Fabaceae).</title>
        <authorList>
            <person name="Istvanek J."/>
            <person name="Jaros M."/>
            <person name="Krenek A."/>
            <person name="Repkova J."/>
        </authorList>
    </citation>
    <scope>NUCLEOTIDE SEQUENCE [LARGE SCALE GENOMIC DNA]</scope>
    <source>
        <strain evidence="12">cv. Tatra</strain>
        <tissue evidence="11">Young leaves</tissue>
    </source>
</reference>
<dbReference type="PANTHER" id="PTHR44191">
    <property type="entry name" value="TRANSCRIPTION FACTOR KUA1"/>
    <property type="match status" value="1"/>
</dbReference>
<evidence type="ECO:0000259" key="9">
    <source>
        <dbReference type="PROSITE" id="PS51294"/>
    </source>
</evidence>
<dbReference type="PROSITE" id="PS50090">
    <property type="entry name" value="MYB_LIKE"/>
    <property type="match status" value="1"/>
</dbReference>
<evidence type="ECO:0000256" key="1">
    <source>
        <dbReference type="ARBA" id="ARBA00004123"/>
    </source>
</evidence>
<feature type="domain" description="SANT" evidence="8">
    <location>
        <begin position="113"/>
        <end position="161"/>
    </location>
</feature>
<evidence type="ECO:0000256" key="5">
    <source>
        <dbReference type="ARBA" id="ARBA00023242"/>
    </source>
</evidence>
<dbReference type="PANTHER" id="PTHR44191:SF4">
    <property type="entry name" value="OS01G0187900 PROTEIN"/>
    <property type="match status" value="1"/>
</dbReference>
<evidence type="ECO:0000259" key="8">
    <source>
        <dbReference type="PROSITE" id="PS51293"/>
    </source>
</evidence>
<dbReference type="PROSITE" id="PS51293">
    <property type="entry name" value="SANT"/>
    <property type="match status" value="1"/>
</dbReference>
<comment type="caution">
    <text evidence="11">The sequence shown here is derived from an EMBL/GenBank/DDBJ whole genome shotgun (WGS) entry which is preliminary data.</text>
</comment>
<keyword evidence="3" id="KW-0238">DNA-binding</keyword>
<dbReference type="CDD" id="cd00167">
    <property type="entry name" value="SANT"/>
    <property type="match status" value="1"/>
</dbReference>
<feature type="compositionally biased region" description="Low complexity" evidence="6">
    <location>
        <begin position="66"/>
        <end position="79"/>
    </location>
</feature>
<feature type="domain" description="HTH myb-type" evidence="9">
    <location>
        <begin position="105"/>
        <end position="161"/>
    </location>
</feature>
<feature type="compositionally biased region" description="Polar residues" evidence="6">
    <location>
        <begin position="7"/>
        <end position="18"/>
    </location>
</feature>
<dbReference type="InterPro" id="IPR006447">
    <property type="entry name" value="Myb_dom_plants"/>
</dbReference>
<gene>
    <name evidence="10" type="ORF">L195_g007465</name>
    <name evidence="11" type="ORF">L195_g012791</name>
</gene>
<sequence>MTRRCSHCSNNGHNSRTCPSRGSGGGGGGGVRLFGVRLTDGSIIKKSASMGNLNLAALHHCSSSSSLNPGSSINPGSPCSEPPNDPDGYLSDDPAHASTFVSRRGERKKGVPWTEEEHRLFLVGLHKLGKGDWRGIARNFVVSRTPTQVASHAQKYFIRQSNATRRKRRSSLFDMAPDMCPDSTLMPEEQVLLPPSENSQPCNGKSQPSLNLSLKSEYEPMETTSEENAEEGNETTMGSKGSTPMTHGFFPSYVPVPFSIWPSIGAPFEEVNGGETSHHSHHQVLKPIPVIPKEPVNVDELVGMSHLSIGEAQVHDREPSPLSLKLLGEPSRQSAFHANAPVGGSDLNGGKNSAIQAV</sequence>
<dbReference type="GO" id="GO:0006355">
    <property type="term" value="P:regulation of DNA-templated transcription"/>
    <property type="evidence" value="ECO:0007669"/>
    <property type="project" value="UniProtKB-ARBA"/>
</dbReference>
<evidence type="ECO:0000256" key="2">
    <source>
        <dbReference type="ARBA" id="ARBA00023015"/>
    </source>
</evidence>
<dbReference type="SUPFAM" id="SSF46689">
    <property type="entry name" value="Homeodomain-like"/>
    <property type="match status" value="1"/>
</dbReference>
<evidence type="ECO:0000259" key="7">
    <source>
        <dbReference type="PROSITE" id="PS50090"/>
    </source>
</evidence>
<evidence type="ECO:0000256" key="3">
    <source>
        <dbReference type="ARBA" id="ARBA00023125"/>
    </source>
</evidence>
<feature type="region of interest" description="Disordered" evidence="6">
    <location>
        <begin position="335"/>
        <end position="358"/>
    </location>
</feature>
<evidence type="ECO:0000256" key="6">
    <source>
        <dbReference type="SAM" id="MobiDB-lite"/>
    </source>
</evidence>
<protein>
    <submittedName>
        <fullName evidence="11">Transcription factor MYB 1R1-like protein</fullName>
    </submittedName>
</protein>
<feature type="region of interest" description="Disordered" evidence="6">
    <location>
        <begin position="66"/>
        <end position="111"/>
    </location>
</feature>
<dbReference type="EMBL" id="ASHM01004135">
    <property type="protein sequence ID" value="PNY10873.1"/>
    <property type="molecule type" value="Genomic_DNA"/>
</dbReference>
<dbReference type="Gene3D" id="1.10.10.60">
    <property type="entry name" value="Homeodomain-like"/>
    <property type="match status" value="1"/>
</dbReference>
<keyword evidence="5" id="KW-0539">Nucleus</keyword>
<feature type="compositionally biased region" description="Polar residues" evidence="6">
    <location>
        <begin position="196"/>
        <end position="214"/>
    </location>
</feature>
<dbReference type="Pfam" id="PF00249">
    <property type="entry name" value="Myb_DNA-binding"/>
    <property type="match status" value="1"/>
</dbReference>
<keyword evidence="4" id="KW-0804">Transcription</keyword>
<dbReference type="Proteomes" id="UP000236291">
    <property type="component" value="Unassembled WGS sequence"/>
</dbReference>
<dbReference type="PROSITE" id="PS51294">
    <property type="entry name" value="HTH_MYB"/>
    <property type="match status" value="1"/>
</dbReference>
<dbReference type="GO" id="GO:0009723">
    <property type="term" value="P:response to ethylene"/>
    <property type="evidence" value="ECO:0007669"/>
    <property type="project" value="TreeGrafter"/>
</dbReference>
<accession>A0A2K3PLB1</accession>
<organism evidence="11 12">
    <name type="scientific">Trifolium pratense</name>
    <name type="common">Red clover</name>
    <dbReference type="NCBI Taxonomy" id="57577"/>
    <lineage>
        <taxon>Eukaryota</taxon>
        <taxon>Viridiplantae</taxon>
        <taxon>Streptophyta</taxon>
        <taxon>Embryophyta</taxon>
        <taxon>Tracheophyta</taxon>
        <taxon>Spermatophyta</taxon>
        <taxon>Magnoliopsida</taxon>
        <taxon>eudicotyledons</taxon>
        <taxon>Gunneridae</taxon>
        <taxon>Pentapetalae</taxon>
        <taxon>rosids</taxon>
        <taxon>fabids</taxon>
        <taxon>Fabales</taxon>
        <taxon>Fabaceae</taxon>
        <taxon>Papilionoideae</taxon>
        <taxon>50 kb inversion clade</taxon>
        <taxon>NPAAA clade</taxon>
        <taxon>Hologalegina</taxon>
        <taxon>IRL clade</taxon>
        <taxon>Trifolieae</taxon>
        <taxon>Trifolium</taxon>
    </lineage>
</organism>
<dbReference type="EMBL" id="ASHM01008215">
    <property type="protein sequence ID" value="PNY16081.1"/>
    <property type="molecule type" value="Genomic_DNA"/>
</dbReference>
<dbReference type="GO" id="GO:0005634">
    <property type="term" value="C:nucleus"/>
    <property type="evidence" value="ECO:0007669"/>
    <property type="project" value="UniProtKB-SubCell"/>
</dbReference>
<feature type="region of interest" description="Disordered" evidence="6">
    <location>
        <begin position="193"/>
        <end position="241"/>
    </location>
</feature>
<dbReference type="AlphaFoldDB" id="A0A2K3PLB1"/>
<keyword evidence="2" id="KW-0805">Transcription regulation</keyword>
<dbReference type="FunFam" id="1.10.10.60:FF:000009">
    <property type="entry name" value="transcription factor MYB1R1"/>
    <property type="match status" value="1"/>
</dbReference>
<feature type="domain" description="Myb-like" evidence="7">
    <location>
        <begin position="105"/>
        <end position="157"/>
    </location>
</feature>
<dbReference type="InterPro" id="IPR001005">
    <property type="entry name" value="SANT/Myb"/>
</dbReference>
<evidence type="ECO:0000313" key="12">
    <source>
        <dbReference type="Proteomes" id="UP000236291"/>
    </source>
</evidence>
<feature type="compositionally biased region" description="Acidic residues" evidence="6">
    <location>
        <begin position="224"/>
        <end position="233"/>
    </location>
</feature>
<dbReference type="GO" id="GO:0003677">
    <property type="term" value="F:DNA binding"/>
    <property type="evidence" value="ECO:0007669"/>
    <property type="project" value="UniProtKB-KW"/>
</dbReference>
<dbReference type="InterPro" id="IPR017930">
    <property type="entry name" value="Myb_dom"/>
</dbReference>
<dbReference type="STRING" id="57577.A0A2K3PLB1"/>
<feature type="region of interest" description="Disordered" evidence="6">
    <location>
        <begin position="1"/>
        <end position="26"/>
    </location>
</feature>
<dbReference type="InterPro" id="IPR017884">
    <property type="entry name" value="SANT_dom"/>
</dbReference>
<name>A0A2K3PLB1_TRIPR</name>
<evidence type="ECO:0000256" key="4">
    <source>
        <dbReference type="ARBA" id="ARBA00023163"/>
    </source>
</evidence>
<dbReference type="NCBIfam" id="TIGR01557">
    <property type="entry name" value="myb_SHAQKYF"/>
    <property type="match status" value="1"/>
</dbReference>
<proteinExistence type="predicted"/>
<reference evidence="11 12" key="2">
    <citation type="journal article" date="2017" name="Front. Plant Sci.">
        <title>Gene Classification and Mining of Molecular Markers Useful in Red Clover (Trifolium pratense) Breeding.</title>
        <authorList>
            <person name="Istvanek J."/>
            <person name="Dluhosova J."/>
            <person name="Dluhos P."/>
            <person name="Patkova L."/>
            <person name="Nedelnik J."/>
            <person name="Repkova J."/>
        </authorList>
    </citation>
    <scope>NUCLEOTIDE SEQUENCE [LARGE SCALE GENOMIC DNA]</scope>
    <source>
        <strain evidence="12">cv. Tatra</strain>
        <tissue evidence="11">Young leaves</tissue>
    </source>
</reference>
<dbReference type="GO" id="GO:0009739">
    <property type="term" value="P:response to gibberellin"/>
    <property type="evidence" value="ECO:0007669"/>
    <property type="project" value="TreeGrafter"/>
</dbReference>
<comment type="subcellular location">
    <subcellularLocation>
        <location evidence="1">Nucleus</location>
    </subcellularLocation>
</comment>
<dbReference type="InterPro" id="IPR052245">
    <property type="entry name" value="Plant_Stress_Dev_TF"/>
</dbReference>
<evidence type="ECO:0000313" key="11">
    <source>
        <dbReference type="EMBL" id="PNY16081.1"/>
    </source>
</evidence>
<dbReference type="InterPro" id="IPR009057">
    <property type="entry name" value="Homeodomain-like_sf"/>
</dbReference>